<dbReference type="FunFam" id="3.30.420.10:FF:000068">
    <property type="entry name" value="Exonuclease domain-containing protein 1"/>
    <property type="match status" value="1"/>
</dbReference>
<evidence type="ECO:0000256" key="6">
    <source>
        <dbReference type="ARBA" id="ARBA00022839"/>
    </source>
</evidence>
<dbReference type="Gene3D" id="3.30.420.10">
    <property type="entry name" value="Ribonuclease H-like superfamily/Ribonuclease H"/>
    <property type="match status" value="1"/>
</dbReference>
<comment type="caution">
    <text evidence="9">The sequence shown here is derived from an EMBL/GenBank/DDBJ whole genome shotgun (WGS) entry which is preliminary data.</text>
</comment>
<gene>
    <name evidence="9" type="ORF">QN277_002033</name>
</gene>
<dbReference type="AlphaFoldDB" id="A0AAE1THN2"/>
<dbReference type="PANTHER" id="PTHR23044">
    <property type="entry name" value="3'-5' EXONUCLEASE ERI1-RELATED"/>
    <property type="match status" value="1"/>
</dbReference>
<dbReference type="InterPro" id="IPR051274">
    <property type="entry name" value="3-5_Exoribonuclease"/>
</dbReference>
<keyword evidence="5" id="KW-0862">Zinc</keyword>
<accession>A0AAE1THN2</accession>
<dbReference type="GO" id="GO:0000175">
    <property type="term" value="F:3'-5'-RNA exonuclease activity"/>
    <property type="evidence" value="ECO:0007669"/>
    <property type="project" value="InterPro"/>
</dbReference>
<keyword evidence="4" id="KW-0378">Hydrolase</keyword>
<dbReference type="InterPro" id="IPR036397">
    <property type="entry name" value="RNaseH_sf"/>
</dbReference>
<organism evidence="9 10">
    <name type="scientific">Acacia crassicarpa</name>
    <name type="common">northern wattle</name>
    <dbReference type="NCBI Taxonomy" id="499986"/>
    <lineage>
        <taxon>Eukaryota</taxon>
        <taxon>Viridiplantae</taxon>
        <taxon>Streptophyta</taxon>
        <taxon>Embryophyta</taxon>
        <taxon>Tracheophyta</taxon>
        <taxon>Spermatophyta</taxon>
        <taxon>Magnoliopsida</taxon>
        <taxon>eudicotyledons</taxon>
        <taxon>Gunneridae</taxon>
        <taxon>Pentapetalae</taxon>
        <taxon>rosids</taxon>
        <taxon>fabids</taxon>
        <taxon>Fabales</taxon>
        <taxon>Fabaceae</taxon>
        <taxon>Caesalpinioideae</taxon>
        <taxon>mimosoid clade</taxon>
        <taxon>Acacieae</taxon>
        <taxon>Acacia</taxon>
    </lineage>
</organism>
<evidence type="ECO:0000313" key="10">
    <source>
        <dbReference type="Proteomes" id="UP001293593"/>
    </source>
</evidence>
<evidence type="ECO:0000259" key="8">
    <source>
        <dbReference type="PROSITE" id="PS51999"/>
    </source>
</evidence>
<keyword evidence="1" id="KW-0540">Nuclease</keyword>
<keyword evidence="3 7" id="KW-0863">Zinc-finger</keyword>
<dbReference type="InterPro" id="IPR010666">
    <property type="entry name" value="Znf_GRF"/>
</dbReference>
<dbReference type="CDD" id="cd06133">
    <property type="entry name" value="ERI-1_3'hExo_like"/>
    <property type="match status" value="1"/>
</dbReference>
<keyword evidence="6" id="KW-0269">Exonuclease</keyword>
<evidence type="ECO:0000256" key="7">
    <source>
        <dbReference type="PROSITE-ProRule" id="PRU01343"/>
    </source>
</evidence>
<evidence type="ECO:0000256" key="2">
    <source>
        <dbReference type="ARBA" id="ARBA00022723"/>
    </source>
</evidence>
<keyword evidence="10" id="KW-1185">Reference proteome</keyword>
<reference evidence="9" key="1">
    <citation type="submission" date="2023-10" db="EMBL/GenBank/DDBJ databases">
        <title>Chromosome-level genome of the transformable northern wattle, Acacia crassicarpa.</title>
        <authorList>
            <person name="Massaro I."/>
            <person name="Sinha N.R."/>
            <person name="Poethig S."/>
            <person name="Leichty A.R."/>
        </authorList>
    </citation>
    <scope>NUCLEOTIDE SEQUENCE</scope>
    <source>
        <strain evidence="9">Acra3RX</strain>
        <tissue evidence="9">Leaf</tissue>
    </source>
</reference>
<evidence type="ECO:0000256" key="5">
    <source>
        <dbReference type="ARBA" id="ARBA00022833"/>
    </source>
</evidence>
<dbReference type="PROSITE" id="PS51999">
    <property type="entry name" value="ZF_GRF"/>
    <property type="match status" value="1"/>
</dbReference>
<dbReference type="EMBL" id="JAWXYG010000001">
    <property type="protein sequence ID" value="KAK4285321.1"/>
    <property type="molecule type" value="Genomic_DNA"/>
</dbReference>
<name>A0AAE1THN2_9FABA</name>
<sequence>MALEKRETMQKNWEASLKCLHGKGFPCNLHYNGSSMEGFTELKNVPSFQPVRDVADADLPVGEEFLKPSKEFHPSLLITIIMLPGQPAILILTRCPSPNGMLMEFQYFVVIDFEATCDKDNNPNPQEIIEFPSVIVSSVTGQLEACFQTYVRPTCNQLLSDFCKDLTGIQQIQVDRGVTLGEALLRHDKWLEKKGIKSTNFAVVTWSNWDCRVMLESECRFKKIRKPPYFNRWINLKIPFHEVYGAARCNLKEAVERAGLAWQGRAHCGLDDAKNTAHLLALLMRRGFQFSITNSLMCHTADRSLMLGHSPEHMSVFPNHPYKSKDINTPMFQYQPRCFCGVKSRRGVVRKPGPKQGSLFFGCGNWNAARGAFCPYFEWASP</sequence>
<protein>
    <recommendedName>
        <fullName evidence="8">GRF-type domain-containing protein</fullName>
    </recommendedName>
</protein>
<dbReference type="InterPro" id="IPR047201">
    <property type="entry name" value="ERI-1_3'hExo-like"/>
</dbReference>
<dbReference type="Pfam" id="PF00929">
    <property type="entry name" value="RNase_T"/>
    <property type="match status" value="1"/>
</dbReference>
<keyword evidence="2" id="KW-0479">Metal-binding</keyword>
<dbReference type="GO" id="GO:0008270">
    <property type="term" value="F:zinc ion binding"/>
    <property type="evidence" value="ECO:0007669"/>
    <property type="project" value="UniProtKB-KW"/>
</dbReference>
<dbReference type="SMART" id="SM00479">
    <property type="entry name" value="EXOIII"/>
    <property type="match status" value="1"/>
</dbReference>
<dbReference type="InterPro" id="IPR012337">
    <property type="entry name" value="RNaseH-like_sf"/>
</dbReference>
<dbReference type="Proteomes" id="UP001293593">
    <property type="component" value="Unassembled WGS sequence"/>
</dbReference>
<dbReference type="InterPro" id="IPR013520">
    <property type="entry name" value="Ribonucl_H"/>
</dbReference>
<feature type="domain" description="GRF-type" evidence="8">
    <location>
        <begin position="338"/>
        <end position="382"/>
    </location>
</feature>
<dbReference type="GO" id="GO:0003676">
    <property type="term" value="F:nucleic acid binding"/>
    <property type="evidence" value="ECO:0007669"/>
    <property type="project" value="InterPro"/>
</dbReference>
<evidence type="ECO:0000256" key="1">
    <source>
        <dbReference type="ARBA" id="ARBA00022722"/>
    </source>
</evidence>
<dbReference type="SUPFAM" id="SSF53098">
    <property type="entry name" value="Ribonuclease H-like"/>
    <property type="match status" value="1"/>
</dbReference>
<dbReference type="PANTHER" id="PTHR23044:SF61">
    <property type="entry name" value="3'-5' EXORIBONUCLEASE 1-RELATED"/>
    <property type="match status" value="1"/>
</dbReference>
<evidence type="ECO:0000256" key="4">
    <source>
        <dbReference type="ARBA" id="ARBA00022801"/>
    </source>
</evidence>
<proteinExistence type="predicted"/>
<evidence type="ECO:0000313" key="9">
    <source>
        <dbReference type="EMBL" id="KAK4285321.1"/>
    </source>
</evidence>
<evidence type="ECO:0000256" key="3">
    <source>
        <dbReference type="ARBA" id="ARBA00022771"/>
    </source>
</evidence>